<gene>
    <name evidence="7" type="ORF">RUM44_006264</name>
</gene>
<evidence type="ECO:0000313" key="7">
    <source>
        <dbReference type="EMBL" id="KAK6619864.1"/>
    </source>
</evidence>
<dbReference type="Gene3D" id="3.50.50.60">
    <property type="entry name" value="FAD/NAD(P)-binding domain"/>
    <property type="match status" value="2"/>
</dbReference>
<comment type="caution">
    <text evidence="7">The sequence shown here is derived from an EMBL/GenBank/DDBJ whole genome shotgun (WGS) entry which is preliminary data.</text>
</comment>
<dbReference type="PRINTS" id="PR00370">
    <property type="entry name" value="FMOXYGENASE"/>
</dbReference>
<evidence type="ECO:0000256" key="2">
    <source>
        <dbReference type="ARBA" id="ARBA00022630"/>
    </source>
</evidence>
<dbReference type="Proteomes" id="UP001359485">
    <property type="component" value="Unassembled WGS sequence"/>
</dbReference>
<dbReference type="InterPro" id="IPR020946">
    <property type="entry name" value="Flavin_mOase-like"/>
</dbReference>
<protein>
    <recommendedName>
        <fullName evidence="6">Flavin-containing monooxygenase</fullName>
        <ecNumber evidence="6">1.-.-.-</ecNumber>
    </recommendedName>
</protein>
<keyword evidence="8" id="KW-1185">Reference proteome</keyword>
<comment type="similarity">
    <text evidence="1 6">Belongs to the FMO family.</text>
</comment>
<keyword evidence="3 6" id="KW-0274">FAD</keyword>
<accession>A0ABR1AHM1</accession>
<reference evidence="7 8" key="1">
    <citation type="submission" date="2023-09" db="EMBL/GenBank/DDBJ databases">
        <title>Genomes of two closely related lineages of the louse Polyplax serrata with different host specificities.</title>
        <authorList>
            <person name="Martinu J."/>
            <person name="Tarabai H."/>
            <person name="Stefka J."/>
            <person name="Hypsa V."/>
        </authorList>
    </citation>
    <scope>NUCLEOTIDE SEQUENCE [LARGE SCALE GENOMIC DNA]</scope>
    <source>
        <strain evidence="7">98ZLc_SE</strain>
    </source>
</reference>
<dbReference type="EC" id="1.-.-.-" evidence="6"/>
<dbReference type="InterPro" id="IPR000960">
    <property type="entry name" value="Flavin_mOase"/>
</dbReference>
<organism evidence="7 8">
    <name type="scientific">Polyplax serrata</name>
    <name type="common">Common mouse louse</name>
    <dbReference type="NCBI Taxonomy" id="468196"/>
    <lineage>
        <taxon>Eukaryota</taxon>
        <taxon>Metazoa</taxon>
        <taxon>Ecdysozoa</taxon>
        <taxon>Arthropoda</taxon>
        <taxon>Hexapoda</taxon>
        <taxon>Insecta</taxon>
        <taxon>Pterygota</taxon>
        <taxon>Neoptera</taxon>
        <taxon>Paraneoptera</taxon>
        <taxon>Psocodea</taxon>
        <taxon>Troctomorpha</taxon>
        <taxon>Phthiraptera</taxon>
        <taxon>Anoplura</taxon>
        <taxon>Polyplacidae</taxon>
        <taxon>Polyplax</taxon>
    </lineage>
</organism>
<evidence type="ECO:0000256" key="4">
    <source>
        <dbReference type="ARBA" id="ARBA00022857"/>
    </source>
</evidence>
<keyword evidence="2 6" id="KW-0285">Flavoprotein</keyword>
<sequence>MVLKVAVIGAGAAGLASARRLSENPMFSFVVYEQTDSVGGTWVYDERTGVDEYGIPIHTSMYKNLRTNLPKEVMGFPGFPIIEPTTRSYLPATSILAFLKRFAEAFDLNNSIKLRHIVRSVKPLKNESGWRLEVENLPEGKTITAEYDAVMICNGLVVILLCHNKTIYHDLTHYEVPNMPVIPGMNVFSGIQIHSHDYRMPDFFKDMTVVVIGAGPSGLDIGLDLTSSAKQVYLSHHSPDKIDTCFPKNFTFKPDIEKLTSKEVFFMDGTAVQADCVLYCTGYLYRFPFLSEDCGVKVRENYVHPLYKHIIAIDSPSLAFIGLPFYVCAFSMFDLQARFFIESLTGRFKLPSKEDMLRDENDEFNRRKTNGFGLRDFHKMGPLQMDYYNDLSETAKIEALPPVLTLLHNESSRRFLEDLNHFRNDNYIIVDNQNFKEIK</sequence>
<dbReference type="InterPro" id="IPR036188">
    <property type="entry name" value="FAD/NAD-bd_sf"/>
</dbReference>
<dbReference type="PIRSF" id="PIRSF000332">
    <property type="entry name" value="FMO"/>
    <property type="match status" value="1"/>
</dbReference>
<evidence type="ECO:0000256" key="5">
    <source>
        <dbReference type="ARBA" id="ARBA00023002"/>
    </source>
</evidence>
<name>A0ABR1AHM1_POLSC</name>
<keyword evidence="4" id="KW-0521">NADP</keyword>
<dbReference type="EMBL" id="JAWJWF010000048">
    <property type="protein sequence ID" value="KAK6619864.1"/>
    <property type="molecule type" value="Genomic_DNA"/>
</dbReference>
<dbReference type="PANTHER" id="PTHR23023">
    <property type="entry name" value="DIMETHYLANILINE MONOOXYGENASE"/>
    <property type="match status" value="1"/>
</dbReference>
<proteinExistence type="inferred from homology"/>
<keyword evidence="6" id="KW-0503">Monooxygenase</keyword>
<keyword evidence="5 6" id="KW-0560">Oxidoreductase</keyword>
<comment type="cofactor">
    <cofactor evidence="6">
        <name>FAD</name>
        <dbReference type="ChEBI" id="CHEBI:57692"/>
    </cofactor>
</comment>
<dbReference type="Pfam" id="PF00743">
    <property type="entry name" value="FMO-like"/>
    <property type="match status" value="2"/>
</dbReference>
<dbReference type="InterPro" id="IPR050346">
    <property type="entry name" value="FMO-like"/>
</dbReference>
<evidence type="ECO:0000256" key="1">
    <source>
        <dbReference type="ARBA" id="ARBA00009183"/>
    </source>
</evidence>
<evidence type="ECO:0000313" key="8">
    <source>
        <dbReference type="Proteomes" id="UP001359485"/>
    </source>
</evidence>
<evidence type="ECO:0000256" key="3">
    <source>
        <dbReference type="ARBA" id="ARBA00022827"/>
    </source>
</evidence>
<evidence type="ECO:0000256" key="6">
    <source>
        <dbReference type="RuleBase" id="RU361177"/>
    </source>
</evidence>
<dbReference type="SUPFAM" id="SSF51905">
    <property type="entry name" value="FAD/NAD(P)-binding domain"/>
    <property type="match status" value="2"/>
</dbReference>